<proteinExistence type="predicted"/>
<comment type="caution">
    <text evidence="1">The sequence shown here is derived from an EMBL/GenBank/DDBJ whole genome shotgun (WGS) entry which is preliminary data.</text>
</comment>
<gene>
    <name evidence="1" type="ORF">OS493_027431</name>
</gene>
<dbReference type="Proteomes" id="UP001163046">
    <property type="component" value="Unassembled WGS sequence"/>
</dbReference>
<accession>A0A9W9YKP6</accession>
<reference evidence="1" key="1">
    <citation type="submission" date="2023-01" db="EMBL/GenBank/DDBJ databases">
        <title>Genome assembly of the deep-sea coral Lophelia pertusa.</title>
        <authorList>
            <person name="Herrera S."/>
            <person name="Cordes E."/>
        </authorList>
    </citation>
    <scope>NUCLEOTIDE SEQUENCE</scope>
    <source>
        <strain evidence="1">USNM1676648</strain>
        <tissue evidence="1">Polyp</tissue>
    </source>
</reference>
<name>A0A9W9YKP6_9CNID</name>
<evidence type="ECO:0000313" key="2">
    <source>
        <dbReference type="Proteomes" id="UP001163046"/>
    </source>
</evidence>
<dbReference type="AlphaFoldDB" id="A0A9W9YKP6"/>
<dbReference type="EMBL" id="MU827326">
    <property type="protein sequence ID" value="KAJ7356034.1"/>
    <property type="molecule type" value="Genomic_DNA"/>
</dbReference>
<protein>
    <submittedName>
        <fullName evidence="1">Uncharacterized protein</fullName>
    </submittedName>
</protein>
<sequence>MNTASSFLDFVLTSPMKQNVKDRPSFLPVEFLCPLLLDWRTSLGLYFCDNCEGPKQPVWLLAGRLATTGSLEGQHFKKTGKTRLTQ</sequence>
<organism evidence="1 2">
    <name type="scientific">Desmophyllum pertusum</name>
    <dbReference type="NCBI Taxonomy" id="174260"/>
    <lineage>
        <taxon>Eukaryota</taxon>
        <taxon>Metazoa</taxon>
        <taxon>Cnidaria</taxon>
        <taxon>Anthozoa</taxon>
        <taxon>Hexacorallia</taxon>
        <taxon>Scleractinia</taxon>
        <taxon>Caryophylliina</taxon>
        <taxon>Caryophylliidae</taxon>
        <taxon>Desmophyllum</taxon>
    </lineage>
</organism>
<keyword evidence="2" id="KW-1185">Reference proteome</keyword>
<evidence type="ECO:0000313" key="1">
    <source>
        <dbReference type="EMBL" id="KAJ7356034.1"/>
    </source>
</evidence>